<dbReference type="AlphaFoldDB" id="A0A2P2ITF8"/>
<protein>
    <submittedName>
        <fullName evidence="1">Uncharacterized protein</fullName>
    </submittedName>
</protein>
<evidence type="ECO:0000313" key="1">
    <source>
        <dbReference type="EMBL" id="MBW84529.1"/>
    </source>
</evidence>
<name>A0A2P2ITF8_RHIMU</name>
<sequence length="54" mass="6262">MLLMISTKGAGYVKIPTHDQHIYSQTHLVHFSLLLTKMPSFLYPIAPVFSFFFF</sequence>
<reference evidence="1" key="1">
    <citation type="submission" date="2018-02" db="EMBL/GenBank/DDBJ databases">
        <title>Rhizophora mucronata_Transcriptome.</title>
        <authorList>
            <person name="Meera S.P."/>
            <person name="Sreeshan A."/>
            <person name="Augustine A."/>
        </authorList>
    </citation>
    <scope>NUCLEOTIDE SEQUENCE</scope>
    <source>
        <tissue evidence="1">Leaf</tissue>
    </source>
</reference>
<dbReference type="EMBL" id="GGEC01004046">
    <property type="protein sequence ID" value="MBW84529.1"/>
    <property type="molecule type" value="Transcribed_RNA"/>
</dbReference>
<proteinExistence type="predicted"/>
<organism evidence="1">
    <name type="scientific">Rhizophora mucronata</name>
    <name type="common">Asiatic mangrove</name>
    <dbReference type="NCBI Taxonomy" id="61149"/>
    <lineage>
        <taxon>Eukaryota</taxon>
        <taxon>Viridiplantae</taxon>
        <taxon>Streptophyta</taxon>
        <taxon>Embryophyta</taxon>
        <taxon>Tracheophyta</taxon>
        <taxon>Spermatophyta</taxon>
        <taxon>Magnoliopsida</taxon>
        <taxon>eudicotyledons</taxon>
        <taxon>Gunneridae</taxon>
        <taxon>Pentapetalae</taxon>
        <taxon>rosids</taxon>
        <taxon>fabids</taxon>
        <taxon>Malpighiales</taxon>
        <taxon>Rhizophoraceae</taxon>
        <taxon>Rhizophora</taxon>
    </lineage>
</organism>
<accession>A0A2P2ITF8</accession>